<protein>
    <submittedName>
        <fullName evidence="1">Uncharacterized protein</fullName>
    </submittedName>
</protein>
<accession>A0ABS9K3T4</accession>
<dbReference type="SUPFAM" id="SSF56935">
    <property type="entry name" value="Porins"/>
    <property type="match status" value="1"/>
</dbReference>
<dbReference type="RefSeq" id="WP_275711064.1">
    <property type="nucleotide sequence ID" value="NZ_JAKLTN010000002.1"/>
</dbReference>
<sequence length="446" mass="51360">MIPRLTTIAACCIALGATAAEDDLLGRDALFGDDIPKAERTSPQRGSGIKGFIQFEAARTTADPDHWSKLRARTELGNSGKLNDSLKWKLGVRLDYDFVYGINDFYSPEVVRNQRHNVDLRENYVDYSTGNLDFRIGKQHVVWGEMVGLFFADVVSARDMREFILPEFDQMRIPQWAVRAEYFGDDIHAELLWVPVASYDNVGKPGAEFYPYQPVPPGFNTRYLAEMRPERDADNMNYGLRLSTLKNGWDISGFYYRSSDVGQTFYRQFEAPTNTFVYQARHDRIHQTGGTISKDLGDIVFKAEGVYTSGRSFTTLNFADSDGVVRQNTFDWAAGLDFTLPADTRLNAQVFQRQFFSYDPNNVSDKRENGYSLLLNKKFFNDWEAQALFISSLNRTDWLFRPRLTWNFQRNWRVLLGADIFNGPPQGMFGRYDQQDRVYSEVRYSF</sequence>
<dbReference type="Pfam" id="PF06980">
    <property type="entry name" value="DUF1302"/>
    <property type="match status" value="1"/>
</dbReference>
<evidence type="ECO:0000313" key="2">
    <source>
        <dbReference type="Proteomes" id="UP001165384"/>
    </source>
</evidence>
<gene>
    <name evidence="1" type="ORF">LZ012_12070</name>
</gene>
<comment type="caution">
    <text evidence="1">The sequence shown here is derived from an EMBL/GenBank/DDBJ whole genome shotgun (WGS) entry which is preliminary data.</text>
</comment>
<reference evidence="1" key="1">
    <citation type="submission" date="2022-01" db="EMBL/GenBank/DDBJ databases">
        <authorList>
            <person name="Jo J.-H."/>
            <person name="Im W.-T."/>
        </authorList>
    </citation>
    <scope>NUCLEOTIDE SEQUENCE</scope>
    <source>
        <strain evidence="1">XY25</strain>
    </source>
</reference>
<proteinExistence type="predicted"/>
<dbReference type="InterPro" id="IPR010727">
    <property type="entry name" value="DUF1302"/>
</dbReference>
<evidence type="ECO:0000313" key="1">
    <source>
        <dbReference type="EMBL" id="MCG2577730.1"/>
    </source>
</evidence>
<dbReference type="Proteomes" id="UP001165384">
    <property type="component" value="Unassembled WGS sequence"/>
</dbReference>
<name>A0ABS9K3T4_9RHOO</name>
<keyword evidence="2" id="KW-1185">Reference proteome</keyword>
<dbReference type="EMBL" id="JAKLTN010000002">
    <property type="protein sequence ID" value="MCG2577730.1"/>
    <property type="molecule type" value="Genomic_DNA"/>
</dbReference>
<organism evidence="1 2">
    <name type="scientific">Dechloromonas hankyongensis</name>
    <dbReference type="NCBI Taxonomy" id="2908002"/>
    <lineage>
        <taxon>Bacteria</taxon>
        <taxon>Pseudomonadati</taxon>
        <taxon>Pseudomonadota</taxon>
        <taxon>Betaproteobacteria</taxon>
        <taxon>Rhodocyclales</taxon>
        <taxon>Azonexaceae</taxon>
        <taxon>Dechloromonas</taxon>
    </lineage>
</organism>